<dbReference type="EMBL" id="RJKM01000001">
    <property type="protein sequence ID" value="ROP42566.1"/>
    <property type="molecule type" value="Genomic_DNA"/>
</dbReference>
<feature type="compositionally biased region" description="Low complexity" evidence="5">
    <location>
        <begin position="220"/>
        <end position="237"/>
    </location>
</feature>
<dbReference type="GO" id="GO:0003677">
    <property type="term" value="F:DNA binding"/>
    <property type="evidence" value="ECO:0007669"/>
    <property type="project" value="UniProtKB-KW"/>
</dbReference>
<evidence type="ECO:0000256" key="4">
    <source>
        <dbReference type="ARBA" id="ARBA00023163"/>
    </source>
</evidence>
<sequence>MDLRHPRAAVAVADHLHFGRAAAALGMAQPPLSQAVKALETELGVSLSHRDTRNVHLTRAGEAFVADARAALSMVDTAARRARAEARRARCRSGWSARPSCPRCRGSSELPGALPRRHSRSPCRRSSCCARPRWTSACSAPPLPGPADDLELVPCRASRWSPWRRTTTAWPAGDGCTSARRPASRSCCSRATSGPGCTTRSPRRAGAAGSRPRSRRRPCGCRPSSAWSRRAAGCPSCPARPPPSPGRRSCSCR</sequence>
<evidence type="ECO:0000256" key="1">
    <source>
        <dbReference type="ARBA" id="ARBA00009437"/>
    </source>
</evidence>
<proteinExistence type="inferred from homology"/>
<reference evidence="7 8" key="1">
    <citation type="submission" date="2018-11" db="EMBL/GenBank/DDBJ databases">
        <title>Sequencing the genomes of 1000 actinobacteria strains.</title>
        <authorList>
            <person name="Klenk H.-P."/>
        </authorList>
    </citation>
    <scope>NUCLEOTIDE SEQUENCE [LARGE SCALE GENOMIC DNA]</scope>
    <source>
        <strain evidence="7 8">DSM 44231</strain>
    </source>
</reference>
<dbReference type="InterPro" id="IPR036390">
    <property type="entry name" value="WH_DNA-bd_sf"/>
</dbReference>
<dbReference type="GO" id="GO:0003700">
    <property type="term" value="F:DNA-binding transcription factor activity"/>
    <property type="evidence" value="ECO:0007669"/>
    <property type="project" value="InterPro"/>
</dbReference>
<evidence type="ECO:0000256" key="5">
    <source>
        <dbReference type="SAM" id="MobiDB-lite"/>
    </source>
</evidence>
<dbReference type="Proteomes" id="UP000268727">
    <property type="component" value="Unassembled WGS sequence"/>
</dbReference>
<dbReference type="FunFam" id="1.10.10.10:FF:000001">
    <property type="entry name" value="LysR family transcriptional regulator"/>
    <property type="match status" value="1"/>
</dbReference>
<dbReference type="InterPro" id="IPR036388">
    <property type="entry name" value="WH-like_DNA-bd_sf"/>
</dbReference>
<feature type="compositionally biased region" description="Low complexity" evidence="5">
    <location>
        <begin position="176"/>
        <end position="193"/>
    </location>
</feature>
<evidence type="ECO:0000313" key="8">
    <source>
        <dbReference type="Proteomes" id="UP000268727"/>
    </source>
</evidence>
<comment type="similarity">
    <text evidence="1">Belongs to the LysR transcriptional regulatory family.</text>
</comment>
<accession>A0A3N1HJB2</accession>
<dbReference type="PANTHER" id="PTHR30346:SF0">
    <property type="entry name" value="HCA OPERON TRANSCRIPTIONAL ACTIVATOR HCAR"/>
    <property type="match status" value="1"/>
</dbReference>
<dbReference type="Gene3D" id="1.10.10.10">
    <property type="entry name" value="Winged helix-like DNA-binding domain superfamily/Winged helix DNA-binding domain"/>
    <property type="match status" value="1"/>
</dbReference>
<evidence type="ECO:0000256" key="3">
    <source>
        <dbReference type="ARBA" id="ARBA00023125"/>
    </source>
</evidence>
<dbReference type="SUPFAM" id="SSF46785">
    <property type="entry name" value="Winged helix' DNA-binding domain"/>
    <property type="match status" value="1"/>
</dbReference>
<dbReference type="Pfam" id="PF00126">
    <property type="entry name" value="HTH_1"/>
    <property type="match status" value="1"/>
</dbReference>
<keyword evidence="4" id="KW-0804">Transcription</keyword>
<protein>
    <submittedName>
        <fullName evidence="7">Regulatory helix-turn-helix LysR family protein</fullName>
    </submittedName>
</protein>
<evidence type="ECO:0000256" key="2">
    <source>
        <dbReference type="ARBA" id="ARBA00023015"/>
    </source>
</evidence>
<gene>
    <name evidence="7" type="ORF">EDD40_8070</name>
</gene>
<comment type="caution">
    <text evidence="7">The sequence shown here is derived from an EMBL/GenBank/DDBJ whole genome shotgun (WGS) entry which is preliminary data.</text>
</comment>
<evidence type="ECO:0000259" key="6">
    <source>
        <dbReference type="PROSITE" id="PS50931"/>
    </source>
</evidence>
<dbReference type="PROSITE" id="PS50931">
    <property type="entry name" value="HTH_LYSR"/>
    <property type="match status" value="1"/>
</dbReference>
<keyword evidence="2" id="KW-0805">Transcription regulation</keyword>
<keyword evidence="8" id="KW-1185">Reference proteome</keyword>
<organism evidence="7 8">
    <name type="scientific">Saccharothrix texasensis</name>
    <dbReference type="NCBI Taxonomy" id="103734"/>
    <lineage>
        <taxon>Bacteria</taxon>
        <taxon>Bacillati</taxon>
        <taxon>Actinomycetota</taxon>
        <taxon>Actinomycetes</taxon>
        <taxon>Pseudonocardiales</taxon>
        <taxon>Pseudonocardiaceae</taxon>
        <taxon>Saccharothrix</taxon>
    </lineage>
</organism>
<dbReference type="InterPro" id="IPR000847">
    <property type="entry name" value="LysR_HTH_N"/>
</dbReference>
<keyword evidence="3" id="KW-0238">DNA-binding</keyword>
<name>A0A3N1HJB2_9PSEU</name>
<feature type="region of interest" description="Disordered" evidence="5">
    <location>
        <begin position="171"/>
        <end position="253"/>
    </location>
</feature>
<dbReference type="PRINTS" id="PR00039">
    <property type="entry name" value="HTHLYSR"/>
</dbReference>
<dbReference type="PANTHER" id="PTHR30346">
    <property type="entry name" value="TRANSCRIPTIONAL DUAL REGULATOR HCAR-RELATED"/>
    <property type="match status" value="1"/>
</dbReference>
<feature type="domain" description="HTH lysR-type" evidence="6">
    <location>
        <begin position="1"/>
        <end position="58"/>
    </location>
</feature>
<dbReference type="GO" id="GO:0032993">
    <property type="term" value="C:protein-DNA complex"/>
    <property type="evidence" value="ECO:0007669"/>
    <property type="project" value="TreeGrafter"/>
</dbReference>
<dbReference type="AlphaFoldDB" id="A0A3N1HJB2"/>
<evidence type="ECO:0000313" key="7">
    <source>
        <dbReference type="EMBL" id="ROP42566.1"/>
    </source>
</evidence>